<feature type="region of interest" description="Disordered" evidence="6">
    <location>
        <begin position="1"/>
        <end position="50"/>
    </location>
</feature>
<organism evidence="7">
    <name type="scientific">Eucalyptus grandis</name>
    <name type="common">Flooded gum</name>
    <dbReference type="NCBI Taxonomy" id="71139"/>
    <lineage>
        <taxon>Eukaryota</taxon>
        <taxon>Viridiplantae</taxon>
        <taxon>Streptophyta</taxon>
        <taxon>Embryophyta</taxon>
        <taxon>Tracheophyta</taxon>
        <taxon>Spermatophyta</taxon>
        <taxon>Magnoliopsida</taxon>
        <taxon>eudicotyledons</taxon>
        <taxon>Gunneridae</taxon>
        <taxon>Pentapetalae</taxon>
        <taxon>rosids</taxon>
        <taxon>malvids</taxon>
        <taxon>Myrtales</taxon>
        <taxon>Myrtaceae</taxon>
        <taxon>Myrtoideae</taxon>
        <taxon>Eucalypteae</taxon>
        <taxon>Eucalyptus</taxon>
    </lineage>
</organism>
<comment type="subcellular location">
    <subcellularLocation>
        <location evidence="1">Nucleus</location>
        <location evidence="1">Nucleolus</location>
    </subcellularLocation>
</comment>
<keyword evidence="4" id="KW-0175">Coiled coil</keyword>
<protein>
    <submittedName>
        <fullName evidence="7">Uncharacterized protein</fullName>
    </submittedName>
</protein>
<dbReference type="PANTHER" id="PTHR13028">
    <property type="entry name" value="RRNA PROCESSING PROTEIN EBNA1-BINDING PROTEIN-RELATED"/>
    <property type="match status" value="1"/>
</dbReference>
<dbReference type="InterPro" id="IPR008610">
    <property type="entry name" value="Ebp2"/>
</dbReference>
<dbReference type="STRING" id="71139.A0A059A1N4"/>
<dbReference type="GO" id="GO:0030687">
    <property type="term" value="C:preribosome, large subunit precursor"/>
    <property type="evidence" value="ECO:0000318"/>
    <property type="project" value="GO_Central"/>
</dbReference>
<name>A0A059A1N4_EUCGR</name>
<evidence type="ECO:0000256" key="1">
    <source>
        <dbReference type="ARBA" id="ARBA00004604"/>
    </source>
</evidence>
<evidence type="ECO:0000256" key="4">
    <source>
        <dbReference type="ARBA" id="ARBA00023054"/>
    </source>
</evidence>
<reference evidence="7" key="1">
    <citation type="submission" date="2013-07" db="EMBL/GenBank/DDBJ databases">
        <title>The genome of Eucalyptus grandis.</title>
        <authorList>
            <person name="Schmutz J."/>
            <person name="Hayes R."/>
            <person name="Myburg A."/>
            <person name="Tuskan G."/>
            <person name="Grattapaglia D."/>
            <person name="Rokhsar D.S."/>
        </authorList>
    </citation>
    <scope>NUCLEOTIDE SEQUENCE</scope>
    <source>
        <tissue evidence="7">Leaf extractions</tissue>
    </source>
</reference>
<dbReference type="Pfam" id="PF05890">
    <property type="entry name" value="Ebp2"/>
    <property type="match status" value="1"/>
</dbReference>
<dbReference type="GO" id="GO:0042273">
    <property type="term" value="P:ribosomal large subunit biogenesis"/>
    <property type="evidence" value="ECO:0000318"/>
    <property type="project" value="GO_Central"/>
</dbReference>
<keyword evidence="5" id="KW-0539">Nucleus</keyword>
<dbReference type="GO" id="GO:0006364">
    <property type="term" value="P:rRNA processing"/>
    <property type="evidence" value="ECO:0000318"/>
    <property type="project" value="GO_Central"/>
</dbReference>
<feature type="compositionally biased region" description="Basic and acidic residues" evidence="6">
    <location>
        <begin position="37"/>
        <end position="50"/>
    </location>
</feature>
<evidence type="ECO:0000256" key="3">
    <source>
        <dbReference type="ARBA" id="ARBA00022517"/>
    </source>
</evidence>
<keyword evidence="3" id="KW-0690">Ribosome biogenesis</keyword>
<dbReference type="Gramene" id="KCW47713">
    <property type="protein sequence ID" value="KCW47713"/>
    <property type="gene ID" value="EUGRSUZ_K01460"/>
</dbReference>
<evidence type="ECO:0000256" key="2">
    <source>
        <dbReference type="ARBA" id="ARBA00007336"/>
    </source>
</evidence>
<feature type="compositionally biased region" description="Acidic residues" evidence="6">
    <location>
        <begin position="10"/>
        <end position="36"/>
    </location>
</feature>
<sequence length="186" mass="21260">MAVNRRETGVLDEDDMPEDEMNDLGDEAFDSESESDAGEKEDVKLPEAKEDVAYDRDGILDKLGDTGWPQGVPWVRRLSVDIDSRQEQEVDMNDDLPRELSFYTQVLEGTREAFGKLQSMGLPFLRPSDYRAEMVKTNSHMEKVKARLLAGKREERRLFYFPGVKSLLLPLILSRALTFSRNQNEG</sequence>
<gene>
    <name evidence="7" type="ORF">EUGRSUZ_K01460</name>
</gene>
<dbReference type="OMA" id="MNDDLPR"/>
<dbReference type="InParanoid" id="A0A059A1N4"/>
<dbReference type="PANTHER" id="PTHR13028:SF0">
    <property type="entry name" value="RRNA-PROCESSING PROTEIN EBP2-RELATED"/>
    <property type="match status" value="1"/>
</dbReference>
<dbReference type="GO" id="GO:0005730">
    <property type="term" value="C:nucleolus"/>
    <property type="evidence" value="ECO:0000318"/>
    <property type="project" value="GO_Central"/>
</dbReference>
<dbReference type="eggNOG" id="KOG3080">
    <property type="taxonomic scope" value="Eukaryota"/>
</dbReference>
<evidence type="ECO:0000256" key="6">
    <source>
        <dbReference type="SAM" id="MobiDB-lite"/>
    </source>
</evidence>
<evidence type="ECO:0000256" key="5">
    <source>
        <dbReference type="ARBA" id="ARBA00023242"/>
    </source>
</evidence>
<dbReference type="AlphaFoldDB" id="A0A059A1N4"/>
<dbReference type="EMBL" id="KK198763">
    <property type="protein sequence ID" value="KCW47713.1"/>
    <property type="molecule type" value="Genomic_DNA"/>
</dbReference>
<comment type="similarity">
    <text evidence="2">Belongs to the EBP2 family.</text>
</comment>
<evidence type="ECO:0000313" key="7">
    <source>
        <dbReference type="EMBL" id="KCW47713.1"/>
    </source>
</evidence>
<dbReference type="GO" id="GO:0034399">
    <property type="term" value="C:nuclear periphery"/>
    <property type="evidence" value="ECO:0000318"/>
    <property type="project" value="GO_Central"/>
</dbReference>
<proteinExistence type="inferred from homology"/>
<accession>A0A059A1N4</accession>